<dbReference type="AlphaFoldDB" id="A0A5C8Z551"/>
<evidence type="ECO:0000256" key="7">
    <source>
        <dbReference type="SAM" id="Phobius"/>
    </source>
</evidence>
<keyword evidence="5 7" id="KW-1133">Transmembrane helix</keyword>
<evidence type="ECO:0000256" key="3">
    <source>
        <dbReference type="ARBA" id="ARBA00022475"/>
    </source>
</evidence>
<organism evidence="8 9">
    <name type="scientific">Quadrisphaera setariae</name>
    <dbReference type="NCBI Taxonomy" id="2593304"/>
    <lineage>
        <taxon>Bacteria</taxon>
        <taxon>Bacillati</taxon>
        <taxon>Actinomycetota</taxon>
        <taxon>Actinomycetes</taxon>
        <taxon>Kineosporiales</taxon>
        <taxon>Kineosporiaceae</taxon>
        <taxon>Quadrisphaera</taxon>
    </lineage>
</organism>
<dbReference type="OrthoDB" id="9766798at2"/>
<evidence type="ECO:0000313" key="9">
    <source>
        <dbReference type="Proteomes" id="UP000321234"/>
    </source>
</evidence>
<protein>
    <submittedName>
        <fullName evidence="8">Putative sulfate exporter family transporter</fullName>
    </submittedName>
</protein>
<dbReference type="Proteomes" id="UP000321234">
    <property type="component" value="Unassembled WGS sequence"/>
</dbReference>
<evidence type="ECO:0000313" key="8">
    <source>
        <dbReference type="EMBL" id="TXR52251.1"/>
    </source>
</evidence>
<feature type="transmembrane region" description="Helical" evidence="7">
    <location>
        <begin position="282"/>
        <end position="302"/>
    </location>
</feature>
<feature type="transmembrane region" description="Helical" evidence="7">
    <location>
        <begin position="253"/>
        <end position="270"/>
    </location>
</feature>
<dbReference type="InterPro" id="IPR018383">
    <property type="entry name" value="UPF0324_pro"/>
</dbReference>
<keyword evidence="9" id="KW-1185">Reference proteome</keyword>
<dbReference type="EMBL" id="VKAC01000016">
    <property type="protein sequence ID" value="TXR52251.1"/>
    <property type="molecule type" value="Genomic_DNA"/>
</dbReference>
<evidence type="ECO:0000256" key="5">
    <source>
        <dbReference type="ARBA" id="ARBA00022989"/>
    </source>
</evidence>
<evidence type="ECO:0000256" key="2">
    <source>
        <dbReference type="ARBA" id="ARBA00007977"/>
    </source>
</evidence>
<comment type="caution">
    <text evidence="8">The sequence shown here is derived from an EMBL/GenBank/DDBJ whole genome shotgun (WGS) entry which is preliminary data.</text>
</comment>
<accession>A0A5C8Z551</accession>
<dbReference type="PANTHER" id="PTHR30106:SF2">
    <property type="entry name" value="UPF0324 INNER MEMBRANE PROTEIN YEIH"/>
    <property type="match status" value="1"/>
</dbReference>
<keyword evidence="3" id="KW-1003">Cell membrane</keyword>
<sequence length="338" mass="33716">MRAPEASVRPLLPGLLAAAAAAALAFGVSSLVPGLGPTTVAVVLGLLVANTGLQRAALAPGTAFASRRLLRTAVVLLGLQLPLGAVLALGWQGLVVVVVTVAVTFAGTLLLGRALGLPPGRSLLVSTGFSICGASAIAAVEPLAKARKDDVTTAVALVTLCGSLAILVLPPLAGPLGLDPVAFGAWVGASVHDVGQVVATASRVDGALQTAVVVKLARVALLAPLVAGVGLAARRAARSRAAADDDGTSRARVPLLPLFVVGFLLAVAVRSTRLLPTGLLDAAQLVQTVLLVAALYALGTGIRLRVLVRTGGRSLVLGIVSWVLVAGVAYAGVRLLGL</sequence>
<evidence type="ECO:0000256" key="4">
    <source>
        <dbReference type="ARBA" id="ARBA00022692"/>
    </source>
</evidence>
<feature type="transmembrane region" description="Helical" evidence="7">
    <location>
        <begin position="74"/>
        <end position="103"/>
    </location>
</feature>
<gene>
    <name evidence="8" type="ORF">FMM08_20855</name>
</gene>
<feature type="transmembrane region" description="Helical" evidence="7">
    <location>
        <begin position="35"/>
        <end position="53"/>
    </location>
</feature>
<dbReference type="RefSeq" id="WP_147928270.1">
    <property type="nucleotide sequence ID" value="NZ_VKAC01000016.1"/>
</dbReference>
<feature type="transmembrane region" description="Helical" evidence="7">
    <location>
        <begin position="151"/>
        <end position="173"/>
    </location>
</feature>
<dbReference type="GO" id="GO:0005886">
    <property type="term" value="C:plasma membrane"/>
    <property type="evidence" value="ECO:0007669"/>
    <property type="project" value="UniProtKB-SubCell"/>
</dbReference>
<evidence type="ECO:0000256" key="6">
    <source>
        <dbReference type="ARBA" id="ARBA00023136"/>
    </source>
</evidence>
<proteinExistence type="inferred from homology"/>
<evidence type="ECO:0000256" key="1">
    <source>
        <dbReference type="ARBA" id="ARBA00004651"/>
    </source>
</evidence>
<name>A0A5C8Z551_9ACTN</name>
<keyword evidence="4 7" id="KW-0812">Transmembrane</keyword>
<comment type="similarity">
    <text evidence="2">Belongs to the UPF0324 family.</text>
</comment>
<reference evidence="8 9" key="1">
    <citation type="submission" date="2019-07" db="EMBL/GenBank/DDBJ databases">
        <title>Quadrisphaera sp. strain DD2A genome sequencing and assembly.</title>
        <authorList>
            <person name="Kim I."/>
        </authorList>
    </citation>
    <scope>NUCLEOTIDE SEQUENCE [LARGE SCALE GENOMIC DNA]</scope>
    <source>
        <strain evidence="8 9">DD2A</strain>
    </source>
</reference>
<dbReference type="Pfam" id="PF03601">
    <property type="entry name" value="Cons_hypoth698"/>
    <property type="match status" value="1"/>
</dbReference>
<dbReference type="PANTHER" id="PTHR30106">
    <property type="entry name" value="INNER MEMBRANE PROTEIN YEIH-RELATED"/>
    <property type="match status" value="1"/>
</dbReference>
<comment type="subcellular location">
    <subcellularLocation>
        <location evidence="1">Cell membrane</location>
        <topology evidence="1">Multi-pass membrane protein</topology>
    </subcellularLocation>
</comment>
<keyword evidence="6 7" id="KW-0472">Membrane</keyword>
<feature type="transmembrane region" description="Helical" evidence="7">
    <location>
        <begin position="212"/>
        <end position="233"/>
    </location>
</feature>
<feature type="transmembrane region" description="Helical" evidence="7">
    <location>
        <begin position="314"/>
        <end position="333"/>
    </location>
</feature>